<dbReference type="AlphaFoldDB" id="A0A8H5H8P6"/>
<dbReference type="EMBL" id="JAACJP010000019">
    <property type="protein sequence ID" value="KAF5378495.1"/>
    <property type="molecule type" value="Genomic_DNA"/>
</dbReference>
<dbReference type="OrthoDB" id="3113415at2759"/>
<evidence type="ECO:0000313" key="2">
    <source>
        <dbReference type="Proteomes" id="UP000565441"/>
    </source>
</evidence>
<proteinExistence type="predicted"/>
<name>A0A8H5H8P6_9AGAR</name>
<keyword evidence="2" id="KW-1185">Reference proteome</keyword>
<gene>
    <name evidence="1" type="ORF">D9615_007111</name>
</gene>
<evidence type="ECO:0000313" key="1">
    <source>
        <dbReference type="EMBL" id="KAF5378495.1"/>
    </source>
</evidence>
<accession>A0A8H5H8P6</accession>
<comment type="caution">
    <text evidence="1">The sequence shown here is derived from an EMBL/GenBank/DDBJ whole genome shotgun (WGS) entry which is preliminary data.</text>
</comment>
<sequence>MYVFHYSPTPSVFSPLRPPQFTGDVEEAARELYALANEHCVRNDAYLHVALQSYDRIIEMEPEGAADPQFIAQVRRSRISCYLRLNLEDKAERELDYMLANPVPIISTLTLTSTTSPPTQKWPSRLRRWASFSSTRHST</sequence>
<organism evidence="1 2">
    <name type="scientific">Tricholomella constricta</name>
    <dbReference type="NCBI Taxonomy" id="117010"/>
    <lineage>
        <taxon>Eukaryota</taxon>
        <taxon>Fungi</taxon>
        <taxon>Dikarya</taxon>
        <taxon>Basidiomycota</taxon>
        <taxon>Agaricomycotina</taxon>
        <taxon>Agaricomycetes</taxon>
        <taxon>Agaricomycetidae</taxon>
        <taxon>Agaricales</taxon>
        <taxon>Tricholomatineae</taxon>
        <taxon>Lyophyllaceae</taxon>
        <taxon>Tricholomella</taxon>
    </lineage>
</organism>
<protein>
    <submittedName>
        <fullName evidence="1">Uncharacterized protein</fullName>
    </submittedName>
</protein>
<reference evidence="1 2" key="1">
    <citation type="journal article" date="2020" name="ISME J.">
        <title>Uncovering the hidden diversity of litter-decomposition mechanisms in mushroom-forming fungi.</title>
        <authorList>
            <person name="Floudas D."/>
            <person name="Bentzer J."/>
            <person name="Ahren D."/>
            <person name="Johansson T."/>
            <person name="Persson P."/>
            <person name="Tunlid A."/>
        </authorList>
    </citation>
    <scope>NUCLEOTIDE SEQUENCE [LARGE SCALE GENOMIC DNA]</scope>
    <source>
        <strain evidence="1 2">CBS 661.87</strain>
    </source>
</reference>
<dbReference type="Proteomes" id="UP000565441">
    <property type="component" value="Unassembled WGS sequence"/>
</dbReference>